<evidence type="ECO:0000313" key="2">
    <source>
        <dbReference type="EMBL" id="QJA82382.1"/>
    </source>
</evidence>
<name>A0A6M3J2H1_9ZZZZ</name>
<protein>
    <submittedName>
        <fullName evidence="1">Uncharacterized protein</fullName>
    </submittedName>
</protein>
<dbReference type="EMBL" id="MT142486">
    <property type="protein sequence ID" value="QJA82382.1"/>
    <property type="molecule type" value="Genomic_DNA"/>
</dbReference>
<dbReference type="AlphaFoldDB" id="A0A6M3J2H1"/>
<dbReference type="EMBL" id="MT141513">
    <property type="protein sequence ID" value="QJA64139.1"/>
    <property type="molecule type" value="Genomic_DNA"/>
</dbReference>
<sequence length="45" mass="5184">MDEETAQIYEIAMCEMVDACGEMVKKFEALAETFREFRETISGDD</sequence>
<gene>
    <name evidence="2" type="ORF">MM415A00409_0008</name>
    <name evidence="1" type="ORF">MM415B00536_0040</name>
</gene>
<organism evidence="1">
    <name type="scientific">viral metagenome</name>
    <dbReference type="NCBI Taxonomy" id="1070528"/>
    <lineage>
        <taxon>unclassified sequences</taxon>
        <taxon>metagenomes</taxon>
        <taxon>organismal metagenomes</taxon>
    </lineage>
</organism>
<proteinExistence type="predicted"/>
<reference evidence="1" key="1">
    <citation type="submission" date="2020-03" db="EMBL/GenBank/DDBJ databases">
        <title>The deep terrestrial virosphere.</title>
        <authorList>
            <person name="Holmfeldt K."/>
            <person name="Nilsson E."/>
            <person name="Simone D."/>
            <person name="Lopez-Fernandez M."/>
            <person name="Wu X."/>
            <person name="de Brujin I."/>
            <person name="Lundin D."/>
            <person name="Andersson A."/>
            <person name="Bertilsson S."/>
            <person name="Dopson M."/>
        </authorList>
    </citation>
    <scope>NUCLEOTIDE SEQUENCE</scope>
    <source>
        <strain evidence="2">MM415A00409</strain>
        <strain evidence="1">MM415B00536</strain>
    </source>
</reference>
<evidence type="ECO:0000313" key="1">
    <source>
        <dbReference type="EMBL" id="QJA64139.1"/>
    </source>
</evidence>
<accession>A0A6M3J2H1</accession>